<proteinExistence type="inferred from homology"/>
<dbReference type="EC" id="5.1.3.2" evidence="5 10"/>
<evidence type="ECO:0000256" key="10">
    <source>
        <dbReference type="RuleBase" id="RU366046"/>
    </source>
</evidence>
<evidence type="ECO:0000313" key="13">
    <source>
        <dbReference type="Proteomes" id="UP000315751"/>
    </source>
</evidence>
<dbReference type="PANTHER" id="PTHR43725">
    <property type="entry name" value="UDP-GLUCOSE 4-EPIMERASE"/>
    <property type="match status" value="1"/>
</dbReference>
<dbReference type="CDD" id="cd05247">
    <property type="entry name" value="UDP_G4E_1_SDR_e"/>
    <property type="match status" value="1"/>
</dbReference>
<reference evidence="12 13" key="1">
    <citation type="submission" date="2019-06" db="EMBL/GenBank/DDBJ databases">
        <title>Genomic Encyclopedia of Type Strains, Phase IV (KMG-V): Genome sequencing to study the core and pangenomes of soil and plant-associated prokaryotes.</title>
        <authorList>
            <person name="Whitman W."/>
        </authorList>
    </citation>
    <scope>NUCLEOTIDE SEQUENCE [LARGE SCALE GENOMIC DNA]</scope>
    <source>
        <strain evidence="12 13">BR 11622</strain>
    </source>
</reference>
<accession>A0A560HAS8</accession>
<comment type="cofactor">
    <cofactor evidence="2 10">
        <name>NAD(+)</name>
        <dbReference type="ChEBI" id="CHEBI:57540"/>
    </cofactor>
</comment>
<dbReference type="UniPathway" id="UPA00214"/>
<evidence type="ECO:0000256" key="2">
    <source>
        <dbReference type="ARBA" id="ARBA00001911"/>
    </source>
</evidence>
<keyword evidence="8 10" id="KW-0413">Isomerase</keyword>
<evidence type="ECO:0000256" key="7">
    <source>
        <dbReference type="ARBA" id="ARBA00023027"/>
    </source>
</evidence>
<evidence type="ECO:0000256" key="8">
    <source>
        <dbReference type="ARBA" id="ARBA00023235"/>
    </source>
</evidence>
<dbReference type="SUPFAM" id="SSF51735">
    <property type="entry name" value="NAD(P)-binding Rossmann-fold domains"/>
    <property type="match status" value="1"/>
</dbReference>
<dbReference type="Gene3D" id="3.40.50.720">
    <property type="entry name" value="NAD(P)-binding Rossmann-like Domain"/>
    <property type="match status" value="1"/>
</dbReference>
<protein>
    <recommendedName>
        <fullName evidence="6 10">UDP-glucose 4-epimerase</fullName>
        <ecNumber evidence="5 10">5.1.3.2</ecNumber>
    </recommendedName>
</protein>
<organism evidence="12 13">
    <name type="scientific">Nitrospirillum amazonense</name>
    <dbReference type="NCBI Taxonomy" id="28077"/>
    <lineage>
        <taxon>Bacteria</taxon>
        <taxon>Pseudomonadati</taxon>
        <taxon>Pseudomonadota</taxon>
        <taxon>Alphaproteobacteria</taxon>
        <taxon>Rhodospirillales</taxon>
        <taxon>Azospirillaceae</taxon>
        <taxon>Nitrospirillum</taxon>
    </lineage>
</organism>
<evidence type="ECO:0000256" key="4">
    <source>
        <dbReference type="ARBA" id="ARBA00007637"/>
    </source>
</evidence>
<comment type="caution">
    <text evidence="12">The sequence shown here is derived from an EMBL/GenBank/DDBJ whole genome shotgun (WGS) entry which is preliminary data.</text>
</comment>
<dbReference type="GO" id="GO:0006012">
    <property type="term" value="P:galactose metabolic process"/>
    <property type="evidence" value="ECO:0007669"/>
    <property type="project" value="UniProtKB-UniPathway"/>
</dbReference>
<evidence type="ECO:0000256" key="3">
    <source>
        <dbReference type="ARBA" id="ARBA00004947"/>
    </source>
</evidence>
<name>A0A560HAS8_9PROT</name>
<dbReference type="InterPro" id="IPR036291">
    <property type="entry name" value="NAD(P)-bd_dom_sf"/>
</dbReference>
<dbReference type="EMBL" id="VITR01000005">
    <property type="protein sequence ID" value="TWB43446.1"/>
    <property type="molecule type" value="Genomic_DNA"/>
</dbReference>
<keyword evidence="7 10" id="KW-0520">NAD</keyword>
<dbReference type="NCBIfam" id="TIGR01179">
    <property type="entry name" value="galE"/>
    <property type="match status" value="1"/>
</dbReference>
<comment type="pathway">
    <text evidence="3 10">Carbohydrate metabolism; galactose metabolism.</text>
</comment>
<sequence length="287" mass="31531">MQWGPFEKGELKDEAHLDAIFAKYRPQAVLHFAAFIEAGESVRDPQRFYQNNVADSLALLRVMQLHGVDKIVFSSTAAVYGNPLYTPIPETHPFAPLNPYGHSKLMVERILADIALAKGLGYTILRYFNAAGADPEGELRENHQPETHLIPLVLQAAYGKRPNIAIFGTDYDTPDGTCIRDYVHVADLASAHVLALKRLLSGSRNLTANLGTGCGFSVREVVDTVARVTNRPIPVRIAERRPGDPAILIADPSLARSELGWAPAYPELEQQVRHAVNVLNGTRPLQG</sequence>
<dbReference type="Gene3D" id="3.90.25.10">
    <property type="entry name" value="UDP-galactose 4-epimerase, domain 1"/>
    <property type="match status" value="1"/>
</dbReference>
<dbReference type="InterPro" id="IPR016040">
    <property type="entry name" value="NAD(P)-bd_dom"/>
</dbReference>
<keyword evidence="13" id="KW-1185">Reference proteome</keyword>
<dbReference type="AlphaFoldDB" id="A0A560HAS8"/>
<dbReference type="Proteomes" id="UP000315751">
    <property type="component" value="Unassembled WGS sequence"/>
</dbReference>
<evidence type="ECO:0000256" key="5">
    <source>
        <dbReference type="ARBA" id="ARBA00013189"/>
    </source>
</evidence>
<dbReference type="GO" id="GO:0003978">
    <property type="term" value="F:UDP-glucose 4-epimerase activity"/>
    <property type="evidence" value="ECO:0007669"/>
    <property type="project" value="UniProtKB-UniRule"/>
</dbReference>
<evidence type="ECO:0000256" key="9">
    <source>
        <dbReference type="ARBA" id="ARBA00023277"/>
    </source>
</evidence>
<evidence type="ECO:0000256" key="1">
    <source>
        <dbReference type="ARBA" id="ARBA00000083"/>
    </source>
</evidence>
<gene>
    <name evidence="12" type="ORF">FBZ90_105259</name>
</gene>
<evidence type="ECO:0000256" key="6">
    <source>
        <dbReference type="ARBA" id="ARBA00018569"/>
    </source>
</evidence>
<evidence type="ECO:0000313" key="12">
    <source>
        <dbReference type="EMBL" id="TWB43446.1"/>
    </source>
</evidence>
<dbReference type="PANTHER" id="PTHR43725:SF53">
    <property type="entry name" value="UDP-ARABINOSE 4-EPIMERASE 1"/>
    <property type="match status" value="1"/>
</dbReference>
<comment type="subunit">
    <text evidence="10">Homodimer.</text>
</comment>
<dbReference type="InterPro" id="IPR005886">
    <property type="entry name" value="UDP_G4E"/>
</dbReference>
<comment type="catalytic activity">
    <reaction evidence="1 10">
        <text>UDP-alpha-D-glucose = UDP-alpha-D-galactose</text>
        <dbReference type="Rhea" id="RHEA:22168"/>
        <dbReference type="ChEBI" id="CHEBI:58885"/>
        <dbReference type="ChEBI" id="CHEBI:66914"/>
        <dbReference type="EC" id="5.1.3.2"/>
    </reaction>
</comment>
<comment type="similarity">
    <text evidence="4 10">Belongs to the NAD(P)-dependent epimerase/dehydratase family.</text>
</comment>
<feature type="domain" description="NAD(P)-binding" evidence="11">
    <location>
        <begin position="6"/>
        <end position="265"/>
    </location>
</feature>
<dbReference type="Pfam" id="PF16363">
    <property type="entry name" value="GDP_Man_Dehyd"/>
    <property type="match status" value="1"/>
</dbReference>
<keyword evidence="9 10" id="KW-0119">Carbohydrate metabolism</keyword>
<evidence type="ECO:0000259" key="11">
    <source>
        <dbReference type="Pfam" id="PF16363"/>
    </source>
</evidence>